<feature type="transmembrane region" description="Helical" evidence="6">
    <location>
        <begin position="124"/>
        <end position="144"/>
    </location>
</feature>
<feature type="transmembrane region" description="Helical" evidence="6">
    <location>
        <begin position="207"/>
        <end position="232"/>
    </location>
</feature>
<accession>A0A8H3UJ33</accession>
<comment type="caution">
    <text evidence="8">The sequence shown here is derived from an EMBL/GenBank/DDBJ whole genome shotgun (WGS) entry which is preliminary data.</text>
</comment>
<keyword evidence="4 6" id="KW-0472">Membrane</keyword>
<evidence type="ECO:0000313" key="9">
    <source>
        <dbReference type="Proteomes" id="UP000433883"/>
    </source>
</evidence>
<comment type="similarity">
    <text evidence="5">Belongs to the SAT4 family.</text>
</comment>
<evidence type="ECO:0000256" key="1">
    <source>
        <dbReference type="ARBA" id="ARBA00004141"/>
    </source>
</evidence>
<protein>
    <recommendedName>
        <fullName evidence="7">Rhodopsin domain-containing protein</fullName>
    </recommendedName>
</protein>
<evidence type="ECO:0000259" key="7">
    <source>
        <dbReference type="Pfam" id="PF20684"/>
    </source>
</evidence>
<proteinExistence type="inferred from homology"/>
<feature type="domain" description="Rhodopsin" evidence="7">
    <location>
        <begin position="35"/>
        <end position="269"/>
    </location>
</feature>
<keyword evidence="2 6" id="KW-0812">Transmembrane</keyword>
<dbReference type="AlphaFoldDB" id="A0A8H3UJ33"/>
<dbReference type="EMBL" id="WNWQ01000340">
    <property type="protein sequence ID" value="KAE9970128.1"/>
    <property type="molecule type" value="Genomic_DNA"/>
</dbReference>
<evidence type="ECO:0000256" key="4">
    <source>
        <dbReference type="ARBA" id="ARBA00023136"/>
    </source>
</evidence>
<dbReference type="PANTHER" id="PTHR33048">
    <property type="entry name" value="PTH11-LIKE INTEGRAL MEMBRANE PROTEIN (AFU_ORTHOLOGUE AFUA_5G11245)"/>
    <property type="match status" value="1"/>
</dbReference>
<dbReference type="PANTHER" id="PTHR33048:SF47">
    <property type="entry name" value="INTEGRAL MEMBRANE PROTEIN-RELATED"/>
    <property type="match status" value="1"/>
</dbReference>
<evidence type="ECO:0000256" key="6">
    <source>
        <dbReference type="SAM" id="Phobius"/>
    </source>
</evidence>
<reference evidence="8 9" key="1">
    <citation type="submission" date="2019-11" db="EMBL/GenBank/DDBJ databases">
        <title>Venturia inaequalis Genome Resource.</title>
        <authorList>
            <person name="Lichtner F.J."/>
        </authorList>
    </citation>
    <scope>NUCLEOTIDE SEQUENCE [LARGE SCALE GENOMIC DNA]</scope>
    <source>
        <strain evidence="8">Bline_iso_100314</strain>
    </source>
</reference>
<gene>
    <name evidence="8" type="ORF">BLS_005056</name>
</gene>
<dbReference type="Proteomes" id="UP000433883">
    <property type="component" value="Unassembled WGS sequence"/>
</dbReference>
<dbReference type="InterPro" id="IPR049326">
    <property type="entry name" value="Rhodopsin_dom_fungi"/>
</dbReference>
<evidence type="ECO:0000256" key="3">
    <source>
        <dbReference type="ARBA" id="ARBA00022989"/>
    </source>
</evidence>
<dbReference type="InterPro" id="IPR052337">
    <property type="entry name" value="SAT4-like"/>
</dbReference>
<keyword evidence="3 6" id="KW-1133">Transmembrane helix</keyword>
<feature type="transmembrane region" description="Helical" evidence="6">
    <location>
        <begin position="86"/>
        <end position="112"/>
    </location>
</feature>
<evidence type="ECO:0000256" key="2">
    <source>
        <dbReference type="ARBA" id="ARBA00022692"/>
    </source>
</evidence>
<dbReference type="Pfam" id="PF20684">
    <property type="entry name" value="Fung_rhodopsin"/>
    <property type="match status" value="1"/>
</dbReference>
<name>A0A8H3UJ33_VENIN</name>
<feature type="transmembrane region" description="Helical" evidence="6">
    <location>
        <begin position="171"/>
        <end position="195"/>
    </location>
</feature>
<feature type="transmembrane region" description="Helical" evidence="6">
    <location>
        <begin position="244"/>
        <end position="264"/>
    </location>
</feature>
<feature type="transmembrane region" description="Helical" evidence="6">
    <location>
        <begin position="51"/>
        <end position="74"/>
    </location>
</feature>
<sequence>MSPIPQQDQSELPVASRLLGTSLAVCLLASICVAARLWFRYRISRLGSDDLLILAAMILSAIAMILALSCLQFGENLTFKSPTSFLQALFFFFDVHVWTVVIIKTSLAFMLLRFHQERAWRVALYTLIAIQILVASASTLTNYLRCMPIQKAWSPNLIDGYCMGEGGMKNWMLAICAFSIMTDAFYTIIPLVDILRLDRSLRERLALCLLMSVSLLATAASIIKISIVSYAFKEFDDTHSLSDLMLCSLLELFLGIMGACLPCLKQRFERALYWTKRRTICLWGQKVDWGDSINKGSRKRDGHIGDERDFGCALGLGDSSAGSESSIPLPPVRPESAAMLDGYTPDSEGQWRWSTPEAFEIPMLEQISIDEQADDGEREEDDARRTIDLMIHVPEAVVLYGSQQKDTAWTPEQNEFRGSRCLTEGVTDASQQASQILKTTHIEVIDEEKPVGWEEIEIRFGIKRIWAERSRRSRL</sequence>
<feature type="transmembrane region" description="Helical" evidence="6">
    <location>
        <begin position="18"/>
        <end position="39"/>
    </location>
</feature>
<evidence type="ECO:0000313" key="8">
    <source>
        <dbReference type="EMBL" id="KAE9970128.1"/>
    </source>
</evidence>
<dbReference type="GO" id="GO:0016020">
    <property type="term" value="C:membrane"/>
    <property type="evidence" value="ECO:0007669"/>
    <property type="project" value="UniProtKB-SubCell"/>
</dbReference>
<comment type="subcellular location">
    <subcellularLocation>
        <location evidence="1">Membrane</location>
        <topology evidence="1">Multi-pass membrane protein</topology>
    </subcellularLocation>
</comment>
<organism evidence="8 9">
    <name type="scientific">Venturia inaequalis</name>
    <name type="common">Apple scab fungus</name>
    <dbReference type="NCBI Taxonomy" id="5025"/>
    <lineage>
        <taxon>Eukaryota</taxon>
        <taxon>Fungi</taxon>
        <taxon>Dikarya</taxon>
        <taxon>Ascomycota</taxon>
        <taxon>Pezizomycotina</taxon>
        <taxon>Dothideomycetes</taxon>
        <taxon>Pleosporomycetidae</taxon>
        <taxon>Venturiales</taxon>
        <taxon>Venturiaceae</taxon>
        <taxon>Venturia</taxon>
    </lineage>
</organism>
<evidence type="ECO:0000256" key="5">
    <source>
        <dbReference type="ARBA" id="ARBA00038359"/>
    </source>
</evidence>